<gene>
    <name evidence="2" type="ORF">JDP02_06180</name>
</gene>
<dbReference type="SUPFAM" id="SSF46785">
    <property type="entry name" value="Winged helix' DNA-binding domain"/>
    <property type="match status" value="1"/>
</dbReference>
<dbReference type="PANTHER" id="PTHR30595">
    <property type="entry name" value="GLPR-RELATED TRANSCRIPTIONAL REPRESSOR"/>
    <property type="match status" value="1"/>
</dbReference>
<evidence type="ECO:0000313" key="2">
    <source>
        <dbReference type="EMBL" id="MBK3428099.1"/>
    </source>
</evidence>
<dbReference type="InterPro" id="IPR036388">
    <property type="entry name" value="WH-like_DNA-bd_sf"/>
</dbReference>
<keyword evidence="3" id="KW-1185">Reference proteome</keyword>
<dbReference type="InterPro" id="IPR007421">
    <property type="entry name" value="Schlafen_AlbA_2_dom"/>
</dbReference>
<organism evidence="2 3">
    <name type="scientific">Corynebacterium tuberculostearicum</name>
    <dbReference type="NCBI Taxonomy" id="38304"/>
    <lineage>
        <taxon>Bacteria</taxon>
        <taxon>Bacillati</taxon>
        <taxon>Actinomycetota</taxon>
        <taxon>Actinomycetes</taxon>
        <taxon>Mycobacteriales</taxon>
        <taxon>Corynebacteriaceae</taxon>
        <taxon>Corynebacterium</taxon>
    </lineage>
</organism>
<name>A0A8I1HRC7_9CORY</name>
<dbReference type="PANTHER" id="PTHR30595:SF6">
    <property type="entry name" value="SCHLAFEN ALBA-2 DOMAIN-CONTAINING PROTEIN"/>
    <property type="match status" value="1"/>
</dbReference>
<dbReference type="RefSeq" id="WP_005322491.1">
    <property type="nucleotide sequence ID" value="NZ_JAEHFL010000008.1"/>
</dbReference>
<dbReference type="InterPro" id="IPR038475">
    <property type="entry name" value="RecG_C_sf"/>
</dbReference>
<accession>A0A8I1HRC7</accession>
<feature type="domain" description="Schlafen AlbA-2" evidence="1">
    <location>
        <begin position="24"/>
        <end position="136"/>
    </location>
</feature>
<dbReference type="Proteomes" id="UP000603369">
    <property type="component" value="Unassembled WGS sequence"/>
</dbReference>
<dbReference type="AlphaFoldDB" id="A0A8I1HRC7"/>
<dbReference type="Pfam" id="PF13749">
    <property type="entry name" value="HATPase_c_4"/>
    <property type="match status" value="1"/>
</dbReference>
<protein>
    <submittedName>
        <fullName evidence="2">Putative DNA binding domain-containing protein</fullName>
    </submittedName>
</protein>
<comment type="caution">
    <text evidence="2">The sequence shown here is derived from an EMBL/GenBank/DDBJ whole genome shotgun (WGS) entry which is preliminary data.</text>
</comment>
<evidence type="ECO:0000259" key="1">
    <source>
        <dbReference type="Pfam" id="PF04326"/>
    </source>
</evidence>
<dbReference type="InterPro" id="IPR036390">
    <property type="entry name" value="WH_DNA-bd_sf"/>
</dbReference>
<reference evidence="2 3" key="1">
    <citation type="submission" date="2020-12" db="EMBL/GenBank/DDBJ databases">
        <title>Draft genome sequence of the commensal strain Corynebacterium tuberculostearicum MFP09/CIP 102622 isolated from human skin.</title>
        <authorList>
            <person name="Boukerb A.M."/>
            <person name="Janvier X."/>
            <person name="Feuilloley M.G.J."/>
            <person name="Groboillot A."/>
        </authorList>
    </citation>
    <scope>NUCLEOTIDE SEQUENCE [LARGE SCALE GENOMIC DNA]</scope>
    <source>
        <strain evidence="2 3">CIP 102622</strain>
    </source>
</reference>
<dbReference type="Gene3D" id="3.30.950.30">
    <property type="entry name" value="Schlafen, AAA domain"/>
    <property type="match status" value="1"/>
</dbReference>
<dbReference type="EMBL" id="JAEHFL010000008">
    <property type="protein sequence ID" value="MBK3428099.1"/>
    <property type="molecule type" value="Genomic_DNA"/>
</dbReference>
<dbReference type="Gene3D" id="1.10.10.10">
    <property type="entry name" value="Winged helix-like DNA-binding domain superfamily/Winged helix DNA-binding domain"/>
    <property type="match status" value="1"/>
</dbReference>
<dbReference type="Gene3D" id="3.30.565.60">
    <property type="match status" value="1"/>
</dbReference>
<evidence type="ECO:0000313" key="3">
    <source>
        <dbReference type="Proteomes" id="UP000603369"/>
    </source>
</evidence>
<proteinExistence type="predicted"/>
<dbReference type="InterPro" id="IPR038461">
    <property type="entry name" value="Schlafen_AlbA_2_dom_sf"/>
</dbReference>
<dbReference type="Pfam" id="PF04326">
    <property type="entry name" value="SLFN_AlbA_2"/>
    <property type="match status" value="1"/>
</dbReference>
<sequence length="509" mass="55601">MGWDAISLREALEQLRLFGDDRTMLECKRSFLRAPHDLARTICAFANMPMGGDILLGVDQSLNFAATGVAHPAQVEKAVADQARTLIEPAPQLSFTHISIDEAVVIAVTVAPLSPMLKPARIKGEAYLRQADGNYVMGPNDLRILEVAALHASEQEFYDQQPVPGSGLRDMDESITAEALRTARSRSRRLSTIAEDKRLLEVLGATVNGQLTVAGNYALGFLPQGKVPALGVTAAVQLPREHAARTRNLTHFDGPLPALLDDVVDWLRANLQADLRYAESGHVEEIPEIPPAALREAVANALVHRDLGPHTRGVGKRIEVRITRQAVIITSPGGLRGVSVSQLTSTTLSKAAVNQRLYELAKLVRTSEGHPVIEGEGGGIREMIRACLDAGLAAPRLIDTGTEFRVIFPRTRPDSPHRVSARPTVRAVEANVEDELRQLGKNVPQVFHSMQLGAEADYAPALSLHEIAERTQLSPGQARYALKALERKGWIVMRGQRGSQRTTYQIRRE</sequence>
<dbReference type="Pfam" id="PF13412">
    <property type="entry name" value="HTH_24"/>
    <property type="match status" value="1"/>
</dbReference>